<dbReference type="GO" id="GO:0016052">
    <property type="term" value="P:carbohydrate catabolic process"/>
    <property type="evidence" value="ECO:0007669"/>
    <property type="project" value="TreeGrafter"/>
</dbReference>
<accession>A0A660E4I4</accession>
<dbReference type="Gene3D" id="3.20.20.80">
    <property type="entry name" value="Glycosidases"/>
    <property type="match status" value="1"/>
</dbReference>
<evidence type="ECO:0000313" key="3">
    <source>
        <dbReference type="EMBL" id="VDG27857.1"/>
    </source>
</evidence>
<dbReference type="Pfam" id="PF01183">
    <property type="entry name" value="Glyco_hydro_25"/>
    <property type="match status" value="1"/>
</dbReference>
<dbReference type="AlphaFoldDB" id="A0A660E4I4"/>
<feature type="chain" id="PRO_5024970665" evidence="2">
    <location>
        <begin position="30"/>
        <end position="372"/>
    </location>
</feature>
<protein>
    <submittedName>
        <fullName evidence="3">Uncharacterized protein</fullName>
    </submittedName>
</protein>
<name>A0A660E4I4_9LACO</name>
<dbReference type="SUPFAM" id="SSF51445">
    <property type="entry name" value="(Trans)glycosidases"/>
    <property type="match status" value="1"/>
</dbReference>
<dbReference type="PANTHER" id="PTHR34135">
    <property type="entry name" value="LYSOZYME"/>
    <property type="match status" value="1"/>
</dbReference>
<sequence length="372" mass="41214">MKSKFWKGGAITAAALLISAFFGVGTAHAAQPVLDTSEWQGTVTAAQAKLLKGEVKGVILRVQYGSNYKDRVFDHNAATLKAAGVPFGVYAFGQYVSAADAKQEAKDFYARAKKYDPKFYVNDAEQKTTYAGQSFSTATKAFATEMQSLTSKKIYLYSYQYFYSSYIKSQSGYDGMWLAAYQTPQPTAPFSYQLWQYTDKRYSTALKKATDASRFIGSANWFGSTSKASYSVGGFVKGEVVRLKSGLTFYGTKTKLDTALAKKNLTVKATQTVYTGKSNQVLTIYNGTTVIGQVRAQDVATGYYHASYVKKVKVINAKGIYTYLHGKRQHFYKKGAVLKVSGYKTVGGYLRFVHDGHKTDLTTNKDFVKWVK</sequence>
<feature type="signal peptide" evidence="2">
    <location>
        <begin position="1"/>
        <end position="29"/>
    </location>
</feature>
<organism evidence="3 4">
    <name type="scientific">Lactiplantibacillus mudanjiangensis</name>
    <dbReference type="NCBI Taxonomy" id="1296538"/>
    <lineage>
        <taxon>Bacteria</taxon>
        <taxon>Bacillati</taxon>
        <taxon>Bacillota</taxon>
        <taxon>Bacilli</taxon>
        <taxon>Lactobacillales</taxon>
        <taxon>Lactobacillaceae</taxon>
        <taxon>Lactiplantibacillus</taxon>
    </lineage>
</organism>
<dbReference type="RefSeq" id="WP_130851568.1">
    <property type="nucleotide sequence ID" value="NZ_UYIG01000068.1"/>
</dbReference>
<keyword evidence="2" id="KW-0732">Signal</keyword>
<evidence type="ECO:0000313" key="4">
    <source>
        <dbReference type="Proteomes" id="UP000289996"/>
    </source>
</evidence>
<proteinExistence type="inferred from homology"/>
<dbReference type="GO" id="GO:0009253">
    <property type="term" value="P:peptidoglycan catabolic process"/>
    <property type="evidence" value="ECO:0007669"/>
    <property type="project" value="InterPro"/>
</dbReference>
<dbReference type="Proteomes" id="UP000289996">
    <property type="component" value="Unassembled WGS sequence"/>
</dbReference>
<dbReference type="InterPro" id="IPR002053">
    <property type="entry name" value="Glyco_hydro_25"/>
</dbReference>
<dbReference type="GO" id="GO:0003796">
    <property type="term" value="F:lysozyme activity"/>
    <property type="evidence" value="ECO:0007669"/>
    <property type="project" value="InterPro"/>
</dbReference>
<gene>
    <name evidence="3" type="ORF">MUDAN_MDHGFNIF_02676</name>
</gene>
<evidence type="ECO:0000256" key="1">
    <source>
        <dbReference type="ARBA" id="ARBA00010646"/>
    </source>
</evidence>
<reference evidence="3 4" key="1">
    <citation type="submission" date="2018-11" db="EMBL/GenBank/DDBJ databases">
        <authorList>
            <person name="Wuyts S."/>
        </authorList>
    </citation>
    <scope>NUCLEOTIDE SEQUENCE [LARGE SCALE GENOMIC DNA]</scope>
    <source>
        <strain evidence="3">Lactobacillus mudanjiangensis AMBF249</strain>
    </source>
</reference>
<dbReference type="EMBL" id="UYIG01000068">
    <property type="protein sequence ID" value="VDG27857.1"/>
    <property type="molecule type" value="Genomic_DNA"/>
</dbReference>
<keyword evidence="4" id="KW-1185">Reference proteome</keyword>
<dbReference type="PROSITE" id="PS51904">
    <property type="entry name" value="GLYCOSYL_HYDROL_F25_2"/>
    <property type="match status" value="1"/>
</dbReference>
<dbReference type="InterPro" id="IPR017853">
    <property type="entry name" value="GH"/>
</dbReference>
<dbReference type="GO" id="GO:0016998">
    <property type="term" value="P:cell wall macromolecule catabolic process"/>
    <property type="evidence" value="ECO:0007669"/>
    <property type="project" value="InterPro"/>
</dbReference>
<dbReference type="PANTHER" id="PTHR34135:SF1">
    <property type="entry name" value="GLYCOSYL HYDROLASE FAMILY 25"/>
    <property type="match status" value="1"/>
</dbReference>
<comment type="similarity">
    <text evidence="1">Belongs to the glycosyl hydrolase 25 family.</text>
</comment>
<dbReference type="OrthoDB" id="5056238at2"/>
<evidence type="ECO:0000256" key="2">
    <source>
        <dbReference type="SAM" id="SignalP"/>
    </source>
</evidence>